<dbReference type="InterPro" id="IPR036051">
    <property type="entry name" value="KRAB_dom_sf"/>
</dbReference>
<evidence type="ECO:0000259" key="1">
    <source>
        <dbReference type="PROSITE" id="PS50805"/>
    </source>
</evidence>
<protein>
    <recommendedName>
        <fullName evidence="1">KRAB domain-containing protein</fullName>
    </recommendedName>
</protein>
<evidence type="ECO:0000313" key="2">
    <source>
        <dbReference type="Ensembl" id="ENSPEMP00000029570.1"/>
    </source>
</evidence>
<accession>A0A8C8UHW7</accession>
<reference evidence="2" key="3">
    <citation type="submission" date="2025-09" db="UniProtKB">
        <authorList>
            <consortium name="Ensembl"/>
        </authorList>
    </citation>
    <scope>IDENTIFICATION</scope>
</reference>
<dbReference type="PROSITE" id="PS50805">
    <property type="entry name" value="KRAB"/>
    <property type="match status" value="1"/>
</dbReference>
<reference evidence="2 3" key="1">
    <citation type="submission" date="2018-10" db="EMBL/GenBank/DDBJ databases">
        <title>Improved assembly of the deer mouse Peromyscus maniculatus genome.</title>
        <authorList>
            <person name="Lassance J.-M."/>
            <person name="Hoekstra H.E."/>
        </authorList>
    </citation>
    <scope>NUCLEOTIDE SEQUENCE [LARGE SCALE GENOMIC DNA]</scope>
</reference>
<reference evidence="2" key="2">
    <citation type="submission" date="2025-08" db="UniProtKB">
        <authorList>
            <consortium name="Ensembl"/>
        </authorList>
    </citation>
    <scope>IDENTIFICATION</scope>
</reference>
<dbReference type="Ensembl" id="ENSPEMT00000037001.1">
    <property type="protein sequence ID" value="ENSPEMP00000029570.1"/>
    <property type="gene ID" value="ENSPEMG00000028609.1"/>
</dbReference>
<dbReference type="PANTHER" id="PTHR23232:SF150">
    <property type="entry name" value="ZINC FINGER PROTEIN 993-RELATED"/>
    <property type="match status" value="1"/>
</dbReference>
<dbReference type="SMART" id="SM00349">
    <property type="entry name" value="KRAB"/>
    <property type="match status" value="1"/>
</dbReference>
<name>A0A8C8UHW7_PERMB</name>
<dbReference type="GeneTree" id="ENSGT01140000282945"/>
<sequence>MASASGLLSFRDIAVDLSQEEWECLDCVQRELYMGVMLENYSNLIFVGKNALFVELLERNHTKAGCLGNALSWTQASVDFREITLERNPVNVQNVVNPFCTCPTSKLLCAFLCCC</sequence>
<feature type="domain" description="KRAB" evidence="1">
    <location>
        <begin position="8"/>
        <end position="89"/>
    </location>
</feature>
<dbReference type="Gene3D" id="6.10.140.140">
    <property type="match status" value="1"/>
</dbReference>
<dbReference type="CDD" id="cd07765">
    <property type="entry name" value="KRAB_A-box"/>
    <property type="match status" value="1"/>
</dbReference>
<dbReference type="InterPro" id="IPR001909">
    <property type="entry name" value="KRAB"/>
</dbReference>
<keyword evidence="3" id="KW-1185">Reference proteome</keyword>
<dbReference type="SUPFAM" id="SSF109640">
    <property type="entry name" value="KRAB domain (Kruppel-associated box)"/>
    <property type="match status" value="1"/>
</dbReference>
<dbReference type="AlphaFoldDB" id="A0A8C8UHW7"/>
<dbReference type="Proteomes" id="UP000694547">
    <property type="component" value="Chromosome 1"/>
</dbReference>
<dbReference type="GO" id="GO:0006355">
    <property type="term" value="P:regulation of DNA-templated transcription"/>
    <property type="evidence" value="ECO:0007669"/>
    <property type="project" value="InterPro"/>
</dbReference>
<dbReference type="PANTHER" id="PTHR23232">
    <property type="entry name" value="KRAB DOMAIN C2H2 ZINC FINGER"/>
    <property type="match status" value="1"/>
</dbReference>
<dbReference type="InterPro" id="IPR050169">
    <property type="entry name" value="Krueppel_C2H2_ZnF"/>
</dbReference>
<proteinExistence type="predicted"/>
<evidence type="ECO:0000313" key="3">
    <source>
        <dbReference type="Proteomes" id="UP000694547"/>
    </source>
</evidence>
<organism evidence="2 3">
    <name type="scientific">Peromyscus maniculatus bairdii</name>
    <name type="common">Prairie deer mouse</name>
    <dbReference type="NCBI Taxonomy" id="230844"/>
    <lineage>
        <taxon>Eukaryota</taxon>
        <taxon>Metazoa</taxon>
        <taxon>Chordata</taxon>
        <taxon>Craniata</taxon>
        <taxon>Vertebrata</taxon>
        <taxon>Euteleostomi</taxon>
        <taxon>Mammalia</taxon>
        <taxon>Eutheria</taxon>
        <taxon>Euarchontoglires</taxon>
        <taxon>Glires</taxon>
        <taxon>Rodentia</taxon>
        <taxon>Myomorpha</taxon>
        <taxon>Muroidea</taxon>
        <taxon>Cricetidae</taxon>
        <taxon>Neotominae</taxon>
        <taxon>Peromyscus</taxon>
    </lineage>
</organism>
<dbReference type="Pfam" id="PF01352">
    <property type="entry name" value="KRAB"/>
    <property type="match status" value="1"/>
</dbReference>